<dbReference type="EC" id="2.3.-.-" evidence="4"/>
<dbReference type="Proteomes" id="UP001596043">
    <property type="component" value="Unassembled WGS sequence"/>
</dbReference>
<keyword evidence="2 4" id="KW-0012">Acyltransferase</keyword>
<dbReference type="CDD" id="cd04301">
    <property type="entry name" value="NAT_SF"/>
    <property type="match status" value="1"/>
</dbReference>
<keyword evidence="5" id="KW-1185">Reference proteome</keyword>
<protein>
    <submittedName>
        <fullName evidence="4">GNAT family N-acetyltransferase</fullName>
        <ecNumber evidence="4">2.3.-.-</ecNumber>
    </submittedName>
</protein>
<dbReference type="InterPro" id="IPR016181">
    <property type="entry name" value="Acyl_CoA_acyltransferase"/>
</dbReference>
<evidence type="ECO:0000313" key="5">
    <source>
        <dbReference type="Proteomes" id="UP001596043"/>
    </source>
</evidence>
<keyword evidence="1 4" id="KW-0808">Transferase</keyword>
<dbReference type="Pfam" id="PF00583">
    <property type="entry name" value="Acetyltransf_1"/>
    <property type="match status" value="1"/>
</dbReference>
<comment type="caution">
    <text evidence="4">The sequence shown here is derived from an EMBL/GenBank/DDBJ whole genome shotgun (WGS) entry which is preliminary data.</text>
</comment>
<evidence type="ECO:0000256" key="2">
    <source>
        <dbReference type="ARBA" id="ARBA00023315"/>
    </source>
</evidence>
<sequence length="178" mass="20449">MQKVVIRLANVADAAHISYVGKITFSETFGHLFRAEDDLRHYLKTTFSVSKITASLHKSSNVFWVAFVDENPIGYAKLKLDSPTEFVDATSICQLQKIYVLKAFLSLKIGYELQSRLLTKAKELSYEYIWLSVLNSNERAIQFYQKNKFEIIGNHDFTIGQEHFDFFAMGKCLNEITS</sequence>
<dbReference type="EMBL" id="JBHSFV010000011">
    <property type="protein sequence ID" value="MFC4635658.1"/>
    <property type="molecule type" value="Genomic_DNA"/>
</dbReference>
<gene>
    <name evidence="4" type="ORF">ACFO3O_17230</name>
</gene>
<evidence type="ECO:0000259" key="3">
    <source>
        <dbReference type="PROSITE" id="PS51186"/>
    </source>
</evidence>
<dbReference type="GO" id="GO:0016746">
    <property type="term" value="F:acyltransferase activity"/>
    <property type="evidence" value="ECO:0007669"/>
    <property type="project" value="UniProtKB-KW"/>
</dbReference>
<dbReference type="SUPFAM" id="SSF55729">
    <property type="entry name" value="Acyl-CoA N-acyltransferases (Nat)"/>
    <property type="match status" value="1"/>
</dbReference>
<dbReference type="Gene3D" id="3.40.630.30">
    <property type="match status" value="1"/>
</dbReference>
<dbReference type="InterPro" id="IPR050832">
    <property type="entry name" value="Bact_Acetyltransf"/>
</dbReference>
<name>A0ABV9I1H0_9FLAO</name>
<feature type="domain" description="N-acetyltransferase" evidence="3">
    <location>
        <begin position="4"/>
        <end position="174"/>
    </location>
</feature>
<dbReference type="InterPro" id="IPR000182">
    <property type="entry name" value="GNAT_dom"/>
</dbReference>
<reference evidence="5" key="1">
    <citation type="journal article" date="2019" name="Int. J. Syst. Evol. Microbiol.">
        <title>The Global Catalogue of Microorganisms (GCM) 10K type strain sequencing project: providing services to taxonomists for standard genome sequencing and annotation.</title>
        <authorList>
            <consortium name="The Broad Institute Genomics Platform"/>
            <consortium name="The Broad Institute Genome Sequencing Center for Infectious Disease"/>
            <person name="Wu L."/>
            <person name="Ma J."/>
        </authorList>
    </citation>
    <scope>NUCLEOTIDE SEQUENCE [LARGE SCALE GENOMIC DNA]</scope>
    <source>
        <strain evidence="5">YJ-61-S</strain>
    </source>
</reference>
<dbReference type="RefSeq" id="WP_379981095.1">
    <property type="nucleotide sequence ID" value="NZ_JBHSFV010000011.1"/>
</dbReference>
<organism evidence="4 5">
    <name type="scientific">Dokdonia ponticola</name>
    <dbReference type="NCBI Taxonomy" id="2041041"/>
    <lineage>
        <taxon>Bacteria</taxon>
        <taxon>Pseudomonadati</taxon>
        <taxon>Bacteroidota</taxon>
        <taxon>Flavobacteriia</taxon>
        <taxon>Flavobacteriales</taxon>
        <taxon>Flavobacteriaceae</taxon>
        <taxon>Dokdonia</taxon>
    </lineage>
</organism>
<dbReference type="PANTHER" id="PTHR43877">
    <property type="entry name" value="AMINOALKYLPHOSPHONATE N-ACETYLTRANSFERASE-RELATED-RELATED"/>
    <property type="match status" value="1"/>
</dbReference>
<evidence type="ECO:0000256" key="1">
    <source>
        <dbReference type="ARBA" id="ARBA00022679"/>
    </source>
</evidence>
<accession>A0ABV9I1H0</accession>
<proteinExistence type="predicted"/>
<evidence type="ECO:0000313" key="4">
    <source>
        <dbReference type="EMBL" id="MFC4635658.1"/>
    </source>
</evidence>
<dbReference type="PROSITE" id="PS51186">
    <property type="entry name" value="GNAT"/>
    <property type="match status" value="1"/>
</dbReference>